<dbReference type="GO" id="GO:0016491">
    <property type="term" value="F:oxidoreductase activity"/>
    <property type="evidence" value="ECO:0007669"/>
    <property type="project" value="UniProtKB-KW"/>
</dbReference>
<dbReference type="Proteomes" id="UP000054516">
    <property type="component" value="Unassembled WGS sequence"/>
</dbReference>
<dbReference type="InterPro" id="IPR051609">
    <property type="entry name" value="NmrA/Isoflavone_reductase-like"/>
</dbReference>
<dbReference type="PANTHER" id="PTHR47706">
    <property type="entry name" value="NMRA-LIKE FAMILY PROTEIN"/>
    <property type="match status" value="1"/>
</dbReference>
<dbReference type="Pfam" id="PF05368">
    <property type="entry name" value="NmrA"/>
    <property type="match status" value="1"/>
</dbReference>
<dbReference type="OMA" id="MATKNIQ"/>
<feature type="domain" description="NmrA-like" evidence="3">
    <location>
        <begin position="6"/>
        <end position="234"/>
    </location>
</feature>
<dbReference type="EMBL" id="DF977499">
    <property type="protein sequence ID" value="GAP91038.1"/>
    <property type="molecule type" value="Genomic_DNA"/>
</dbReference>
<dbReference type="InterPro" id="IPR045312">
    <property type="entry name" value="PCBER-like"/>
</dbReference>
<name>A0A1W2TRD0_ROSNE</name>
<dbReference type="Gene3D" id="3.40.50.720">
    <property type="entry name" value="NAD(P)-binding Rossmann-like Domain"/>
    <property type="match status" value="1"/>
</dbReference>
<keyword evidence="2" id="KW-0560">Oxidoreductase</keyword>
<keyword evidence="1" id="KW-0521">NADP</keyword>
<dbReference type="SUPFAM" id="SSF51735">
    <property type="entry name" value="NAD(P)-binding Rossmann-fold domains"/>
    <property type="match status" value="1"/>
</dbReference>
<gene>
    <name evidence="4" type="ORF">SAMD00023353_5400090</name>
</gene>
<sequence length="299" mass="31769">MGAIQNVALAGATGNLGRPILEQLLKTEFQVTVLTRLGGKHSFPESVIVKEVDYESVESLTAAFQGQDAVVSAVAFAGVAGQINILNAAVKAGVKRLIPSEFGSDTLNPQTAALPVFADKVAMDKTIAKEAEKGTITYTSIITGPFFDWGFGAGLFLNAKEKTIQLYDGGDRHFSTTTLAGIGRAVVAVLRHPEETKNRAVRVQDIALTLNQLKDIAEKVTGTAWEGEVVDLEEEVLAPALAELKKEKPDPSKYIFPQLFASMFGNGYGGHFQNLDNAILGLPGLTEAEAEAVVAAALK</sequence>
<evidence type="ECO:0000256" key="1">
    <source>
        <dbReference type="ARBA" id="ARBA00022857"/>
    </source>
</evidence>
<evidence type="ECO:0000256" key="2">
    <source>
        <dbReference type="ARBA" id="ARBA00023002"/>
    </source>
</evidence>
<dbReference type="OrthoDB" id="9974981at2759"/>
<dbReference type="Gene3D" id="3.90.25.10">
    <property type="entry name" value="UDP-galactose 4-epimerase, domain 1"/>
    <property type="match status" value="1"/>
</dbReference>
<dbReference type="CDD" id="cd05259">
    <property type="entry name" value="PCBER_SDR_a"/>
    <property type="match status" value="1"/>
</dbReference>
<keyword evidence="5" id="KW-1185">Reference proteome</keyword>
<proteinExistence type="predicted"/>
<dbReference type="PANTHER" id="PTHR47706:SF1">
    <property type="entry name" value="CIPA-LIKE, PUTATIVE (AFU_ORTHOLOGUE AFUA_1G12460)-RELATED"/>
    <property type="match status" value="1"/>
</dbReference>
<evidence type="ECO:0000259" key="3">
    <source>
        <dbReference type="Pfam" id="PF05368"/>
    </source>
</evidence>
<dbReference type="InterPro" id="IPR036291">
    <property type="entry name" value="NAD(P)-bd_dom_sf"/>
</dbReference>
<dbReference type="AlphaFoldDB" id="A0A1W2TRD0"/>
<protein>
    <submittedName>
        <fullName evidence="4">Putative oxidoreductase-protein</fullName>
    </submittedName>
</protein>
<reference evidence="4" key="1">
    <citation type="submission" date="2016-03" db="EMBL/GenBank/DDBJ databases">
        <title>Draft genome sequence of Rosellinia necatrix.</title>
        <authorList>
            <person name="Kanematsu S."/>
        </authorList>
    </citation>
    <scope>NUCLEOTIDE SEQUENCE [LARGE SCALE GENOMIC DNA]</scope>
    <source>
        <strain evidence="4">W97</strain>
    </source>
</reference>
<organism evidence="4">
    <name type="scientific">Rosellinia necatrix</name>
    <name type="common">White root-rot fungus</name>
    <dbReference type="NCBI Taxonomy" id="77044"/>
    <lineage>
        <taxon>Eukaryota</taxon>
        <taxon>Fungi</taxon>
        <taxon>Dikarya</taxon>
        <taxon>Ascomycota</taxon>
        <taxon>Pezizomycotina</taxon>
        <taxon>Sordariomycetes</taxon>
        <taxon>Xylariomycetidae</taxon>
        <taxon>Xylariales</taxon>
        <taxon>Xylariaceae</taxon>
        <taxon>Rosellinia</taxon>
    </lineage>
</organism>
<evidence type="ECO:0000313" key="4">
    <source>
        <dbReference type="EMBL" id="GAP91038.1"/>
    </source>
</evidence>
<accession>A0A1W2TRD0</accession>
<dbReference type="InterPro" id="IPR008030">
    <property type="entry name" value="NmrA-like"/>
</dbReference>
<evidence type="ECO:0000313" key="5">
    <source>
        <dbReference type="Proteomes" id="UP000054516"/>
    </source>
</evidence>